<name>A0ABU3RXQ4_9MICO</name>
<dbReference type="InterPro" id="IPR023210">
    <property type="entry name" value="NADP_OxRdtase_dom"/>
</dbReference>
<dbReference type="EMBL" id="JAWDIU010000004">
    <property type="protein sequence ID" value="MDU0327666.1"/>
    <property type="molecule type" value="Genomic_DNA"/>
</dbReference>
<keyword evidence="3" id="KW-0560">Oxidoreductase</keyword>
<gene>
    <name evidence="5" type="ORF">RWH43_12945</name>
</gene>
<dbReference type="RefSeq" id="WP_316001692.1">
    <property type="nucleotide sequence ID" value="NZ_JAWDIU010000004.1"/>
</dbReference>
<dbReference type="PANTHER" id="PTHR43150">
    <property type="entry name" value="HYPERKINETIC, ISOFORM M"/>
    <property type="match status" value="1"/>
</dbReference>
<evidence type="ECO:0000256" key="1">
    <source>
        <dbReference type="ARBA" id="ARBA00006515"/>
    </source>
</evidence>
<dbReference type="SUPFAM" id="SSF51430">
    <property type="entry name" value="NAD(P)-linked oxidoreductase"/>
    <property type="match status" value="1"/>
</dbReference>
<accession>A0ABU3RXQ4</accession>
<evidence type="ECO:0000256" key="3">
    <source>
        <dbReference type="ARBA" id="ARBA00023002"/>
    </source>
</evidence>
<feature type="domain" description="NADP-dependent oxidoreductase" evidence="4">
    <location>
        <begin position="38"/>
        <end position="335"/>
    </location>
</feature>
<dbReference type="Gene3D" id="3.20.20.100">
    <property type="entry name" value="NADP-dependent oxidoreductase domain"/>
    <property type="match status" value="1"/>
</dbReference>
<dbReference type="InterPro" id="IPR036812">
    <property type="entry name" value="NAD(P)_OxRdtase_dom_sf"/>
</dbReference>
<protein>
    <submittedName>
        <fullName evidence="5">Aldo/keto reductase</fullName>
    </submittedName>
</protein>
<dbReference type="Proteomes" id="UP001256673">
    <property type="component" value="Unassembled WGS sequence"/>
</dbReference>
<sequence length="346" mass="37533">MPIAADDPRLTSALSASTARYDDVPFARAGASGIRLPRISLGLWQNFGSGRTLDSQREILLHAFDRGVVHVDLANNYGPPYGAAESTFGTVLDSHLRPYRDELFLSTKAGYDMWPGPYGDGGSRKYLMRSLEQSLTRMRTDYVDVFYSHRVDPETPIEETVTALADIVRSGKALYVGISNYPADLTRRAYELLAAEGVRLFVHQPRYSLFDRTPEADLFPTLRDLGVGSAVFSPLAQGLLTAKYLDGTVPADSRAADSRFLDGSALTDDYLERIRGIEGVAREAGLSIPQLAVAWVLRDPVVTTAIIGASRPSQVDDAVHASKATLSDDVIAALEPFAAPVGAAVR</sequence>
<dbReference type="PANTHER" id="PTHR43150:SF4">
    <property type="entry name" value="L-GLYCERALDEHYDE 3-PHOSPHATE REDUCTASE"/>
    <property type="match status" value="1"/>
</dbReference>
<evidence type="ECO:0000313" key="6">
    <source>
        <dbReference type="Proteomes" id="UP001256673"/>
    </source>
</evidence>
<organism evidence="5 6">
    <name type="scientific">Microbacterium algihabitans</name>
    <dbReference type="NCBI Taxonomy" id="3075992"/>
    <lineage>
        <taxon>Bacteria</taxon>
        <taxon>Bacillati</taxon>
        <taxon>Actinomycetota</taxon>
        <taxon>Actinomycetes</taxon>
        <taxon>Micrococcales</taxon>
        <taxon>Microbacteriaceae</taxon>
        <taxon>Microbacterium</taxon>
    </lineage>
</organism>
<evidence type="ECO:0000256" key="2">
    <source>
        <dbReference type="ARBA" id="ARBA00022857"/>
    </source>
</evidence>
<dbReference type="CDD" id="cd19089">
    <property type="entry name" value="AKR_AKR14A1_2"/>
    <property type="match status" value="1"/>
</dbReference>
<comment type="similarity">
    <text evidence="1">Belongs to the shaker potassium channel beta subunit family.</text>
</comment>
<keyword evidence="6" id="KW-1185">Reference proteome</keyword>
<evidence type="ECO:0000313" key="5">
    <source>
        <dbReference type="EMBL" id="MDU0327666.1"/>
    </source>
</evidence>
<dbReference type="Pfam" id="PF00248">
    <property type="entry name" value="Aldo_ket_red"/>
    <property type="match status" value="1"/>
</dbReference>
<evidence type="ECO:0000259" key="4">
    <source>
        <dbReference type="Pfam" id="PF00248"/>
    </source>
</evidence>
<proteinExistence type="inferred from homology"/>
<keyword evidence="2" id="KW-0521">NADP</keyword>
<comment type="caution">
    <text evidence="5">The sequence shown here is derived from an EMBL/GenBank/DDBJ whole genome shotgun (WGS) entry which is preliminary data.</text>
</comment>
<dbReference type="InterPro" id="IPR005399">
    <property type="entry name" value="K_chnl_volt-dep_bsu_KCNAB-rel"/>
</dbReference>
<reference evidence="5 6" key="1">
    <citation type="submission" date="2023-09" db="EMBL/GenBank/DDBJ databases">
        <title>Microbacterium fusihabitans sp. nov., Microbacterium phycihabitans sp. nov., and Microbacterium cervinum sp. nov., isolated from dried seaweeds of beach.</title>
        <authorList>
            <person name="Lee S.D."/>
        </authorList>
    </citation>
    <scope>NUCLEOTIDE SEQUENCE [LARGE SCALE GENOMIC DNA]</scope>
    <source>
        <strain evidence="5 6">KSW2-21</strain>
    </source>
</reference>